<reference evidence="2 3" key="1">
    <citation type="journal article" date="2015" name="Genome Biol.">
        <title>Comparative genomics of Steinernema reveals deeply conserved gene regulatory networks.</title>
        <authorList>
            <person name="Dillman A.R."/>
            <person name="Macchietto M."/>
            <person name="Porter C.F."/>
            <person name="Rogers A."/>
            <person name="Williams B."/>
            <person name="Antoshechkin I."/>
            <person name="Lee M.M."/>
            <person name="Goodwin Z."/>
            <person name="Lu X."/>
            <person name="Lewis E.E."/>
            <person name="Goodrich-Blair H."/>
            <person name="Stock S.P."/>
            <person name="Adams B.J."/>
            <person name="Sternberg P.W."/>
            <person name="Mortazavi A."/>
        </authorList>
    </citation>
    <scope>NUCLEOTIDE SEQUENCE [LARGE SCALE GENOMIC DNA]</scope>
    <source>
        <strain evidence="2 3">ALL</strain>
    </source>
</reference>
<proteinExistence type="predicted"/>
<keyword evidence="1" id="KW-0812">Transmembrane</keyword>
<evidence type="ECO:0000256" key="1">
    <source>
        <dbReference type="SAM" id="Phobius"/>
    </source>
</evidence>
<keyword evidence="3" id="KW-1185">Reference proteome</keyword>
<feature type="transmembrane region" description="Helical" evidence="1">
    <location>
        <begin position="285"/>
        <end position="306"/>
    </location>
</feature>
<feature type="transmembrane region" description="Helical" evidence="1">
    <location>
        <begin position="237"/>
        <end position="265"/>
    </location>
</feature>
<dbReference type="AlphaFoldDB" id="A0A4U5LYJ4"/>
<reference evidence="2 3" key="2">
    <citation type="journal article" date="2019" name="G3 (Bethesda)">
        <title>Hybrid Assembly of the Genome of the Entomopathogenic Nematode Steinernema carpocapsae Identifies the X-Chromosome.</title>
        <authorList>
            <person name="Serra L."/>
            <person name="Macchietto M."/>
            <person name="Macias-Munoz A."/>
            <person name="McGill C.J."/>
            <person name="Rodriguez I.M."/>
            <person name="Rodriguez B."/>
            <person name="Murad R."/>
            <person name="Mortazavi A."/>
        </authorList>
    </citation>
    <scope>NUCLEOTIDE SEQUENCE [LARGE SCALE GENOMIC DNA]</scope>
    <source>
        <strain evidence="2 3">ALL</strain>
    </source>
</reference>
<dbReference type="EMBL" id="AZBU02000011">
    <property type="protein sequence ID" value="TKR61351.1"/>
    <property type="molecule type" value="Genomic_DNA"/>
</dbReference>
<evidence type="ECO:0008006" key="4">
    <source>
        <dbReference type="Google" id="ProtNLM"/>
    </source>
</evidence>
<evidence type="ECO:0000313" key="3">
    <source>
        <dbReference type="Proteomes" id="UP000298663"/>
    </source>
</evidence>
<comment type="caution">
    <text evidence="2">The sequence shown here is derived from an EMBL/GenBank/DDBJ whole genome shotgun (WGS) entry which is preliminary data.</text>
</comment>
<feature type="transmembrane region" description="Helical" evidence="1">
    <location>
        <begin position="157"/>
        <end position="176"/>
    </location>
</feature>
<dbReference type="OrthoDB" id="10382217at2759"/>
<protein>
    <recommendedName>
        <fullName evidence="4">G-protein coupled receptors family 1 profile domain-containing protein</fullName>
    </recommendedName>
</protein>
<gene>
    <name evidence="2" type="ORF">L596_028469</name>
</gene>
<sequence>MPFFEGDFVKYIFDDPNTTKIRLQVAENENMDYPAPNYIQVNKVLTIFRYINLGIGFLIVLISIFRIKTSLLKSYSLFFVAPSILCEIFFLTVSAIWEAIPDSEYRIPIKYRIISRFFETHADYHYLILSNVIITATFLVYRKPFFYQKYFTNRNCYLFFIAAWLLVILVSGLSTLCDTLSIDYNYLAYIKKGPVGNFQYFRPCVQVLLGCYMGFVFVFSILGLVKESSKSQQRRRRLVNVLLYCTLPNVFMFLGIASSILTVYYRSERKIEGNKNLVARVETDQWNRVILTIRYILASVCILLAFSDYRRELLRLWKWLTCHRHLQVEPLFTVASSSVATTRRHSATRST</sequence>
<dbReference type="Proteomes" id="UP000298663">
    <property type="component" value="Unassembled WGS sequence"/>
</dbReference>
<keyword evidence="1" id="KW-1133">Transmembrane helix</keyword>
<name>A0A4U5LYJ4_STECR</name>
<organism evidence="2 3">
    <name type="scientific">Steinernema carpocapsae</name>
    <name type="common">Entomopathogenic nematode</name>
    <dbReference type="NCBI Taxonomy" id="34508"/>
    <lineage>
        <taxon>Eukaryota</taxon>
        <taxon>Metazoa</taxon>
        <taxon>Ecdysozoa</taxon>
        <taxon>Nematoda</taxon>
        <taxon>Chromadorea</taxon>
        <taxon>Rhabditida</taxon>
        <taxon>Tylenchina</taxon>
        <taxon>Panagrolaimomorpha</taxon>
        <taxon>Strongyloidoidea</taxon>
        <taxon>Steinernematidae</taxon>
        <taxon>Steinernema</taxon>
    </lineage>
</organism>
<accession>A0A4U5LYJ4</accession>
<feature type="transmembrane region" description="Helical" evidence="1">
    <location>
        <begin position="205"/>
        <end position="225"/>
    </location>
</feature>
<feature type="transmembrane region" description="Helical" evidence="1">
    <location>
        <begin position="47"/>
        <end position="65"/>
    </location>
</feature>
<feature type="transmembrane region" description="Helical" evidence="1">
    <location>
        <begin position="77"/>
        <end position="97"/>
    </location>
</feature>
<feature type="transmembrane region" description="Helical" evidence="1">
    <location>
        <begin position="124"/>
        <end position="141"/>
    </location>
</feature>
<evidence type="ECO:0000313" key="2">
    <source>
        <dbReference type="EMBL" id="TKR61351.1"/>
    </source>
</evidence>
<keyword evidence="1" id="KW-0472">Membrane</keyword>